<feature type="domain" description="Response regulatory" evidence="8">
    <location>
        <begin position="12"/>
        <end position="128"/>
    </location>
</feature>
<dbReference type="EC" id="3.1.1.61" evidence="5"/>
<dbReference type="GO" id="GO:0000156">
    <property type="term" value="F:phosphorelay response regulator activity"/>
    <property type="evidence" value="ECO:0007669"/>
    <property type="project" value="InterPro"/>
</dbReference>
<protein>
    <recommendedName>
        <fullName evidence="5">Protein-glutamate methylesterase/protein-glutamine glutaminase</fullName>
        <ecNumber evidence="5">3.1.1.61</ecNumber>
        <ecNumber evidence="5">3.5.1.44</ecNumber>
    </recommendedName>
</protein>
<dbReference type="NCBIfam" id="NF001965">
    <property type="entry name" value="PRK00742.1"/>
    <property type="match status" value="1"/>
</dbReference>
<dbReference type="PIRSF" id="PIRSF000876">
    <property type="entry name" value="RR_chemtxs_CheB"/>
    <property type="match status" value="1"/>
</dbReference>
<dbReference type="GO" id="GO:0006935">
    <property type="term" value="P:chemotaxis"/>
    <property type="evidence" value="ECO:0007669"/>
    <property type="project" value="UniProtKB-UniRule"/>
</dbReference>
<dbReference type="SUPFAM" id="SSF52172">
    <property type="entry name" value="CheY-like"/>
    <property type="match status" value="1"/>
</dbReference>
<comment type="catalytic activity">
    <reaction evidence="5">
        <text>L-glutaminyl-[protein] + H2O = L-glutamyl-[protein] + NH4(+)</text>
        <dbReference type="Rhea" id="RHEA:16441"/>
        <dbReference type="Rhea" id="RHEA-COMP:10207"/>
        <dbReference type="Rhea" id="RHEA-COMP:10208"/>
        <dbReference type="ChEBI" id="CHEBI:15377"/>
        <dbReference type="ChEBI" id="CHEBI:28938"/>
        <dbReference type="ChEBI" id="CHEBI:29973"/>
        <dbReference type="ChEBI" id="CHEBI:30011"/>
        <dbReference type="EC" id="3.5.1.44"/>
    </reaction>
</comment>
<organism evidence="10 11">
    <name type="scientific">Chondromyces crocatus</name>
    <dbReference type="NCBI Taxonomy" id="52"/>
    <lineage>
        <taxon>Bacteria</taxon>
        <taxon>Pseudomonadati</taxon>
        <taxon>Myxococcota</taxon>
        <taxon>Polyangia</taxon>
        <taxon>Polyangiales</taxon>
        <taxon>Polyangiaceae</taxon>
        <taxon>Chondromyces</taxon>
    </lineage>
</organism>
<evidence type="ECO:0000256" key="1">
    <source>
        <dbReference type="ARBA" id="ARBA00022490"/>
    </source>
</evidence>
<dbReference type="Gene3D" id="3.40.50.180">
    <property type="entry name" value="Methylesterase CheB, C-terminal domain"/>
    <property type="match status" value="1"/>
</dbReference>
<dbReference type="InterPro" id="IPR008248">
    <property type="entry name" value="CheB-like"/>
</dbReference>
<dbReference type="CDD" id="cd16432">
    <property type="entry name" value="CheB_Rec"/>
    <property type="match status" value="1"/>
</dbReference>
<dbReference type="SMART" id="SM00448">
    <property type="entry name" value="REC"/>
    <property type="match status" value="1"/>
</dbReference>
<feature type="modified residue" description="4-aspartylphosphate" evidence="5 7">
    <location>
        <position position="63"/>
    </location>
</feature>
<comment type="catalytic activity">
    <reaction evidence="4 5">
        <text>[protein]-L-glutamate 5-O-methyl ester + H2O = L-glutamyl-[protein] + methanol + H(+)</text>
        <dbReference type="Rhea" id="RHEA:23236"/>
        <dbReference type="Rhea" id="RHEA-COMP:10208"/>
        <dbReference type="Rhea" id="RHEA-COMP:10311"/>
        <dbReference type="ChEBI" id="CHEBI:15377"/>
        <dbReference type="ChEBI" id="CHEBI:15378"/>
        <dbReference type="ChEBI" id="CHEBI:17790"/>
        <dbReference type="ChEBI" id="CHEBI:29973"/>
        <dbReference type="ChEBI" id="CHEBI:82795"/>
        <dbReference type="EC" id="3.1.1.61"/>
    </reaction>
</comment>
<reference evidence="10 11" key="1">
    <citation type="submission" date="2015-07" db="EMBL/GenBank/DDBJ databases">
        <title>Genome analysis of myxobacterium Chondromyces crocatus Cm c5 reveals a high potential for natural compound synthesis and the genetic basis for the loss of fruiting body formation.</title>
        <authorList>
            <person name="Zaburannyi N."/>
            <person name="Bunk B."/>
            <person name="Maier J."/>
            <person name="Overmann J."/>
            <person name="Mueller R."/>
        </authorList>
    </citation>
    <scope>NUCLEOTIDE SEQUENCE [LARGE SCALE GENOMIC DNA]</scope>
    <source>
        <strain evidence="10 11">Cm c5</strain>
    </source>
</reference>
<evidence type="ECO:0000259" key="8">
    <source>
        <dbReference type="PROSITE" id="PS50110"/>
    </source>
</evidence>
<keyword evidence="11" id="KW-1185">Reference proteome</keyword>
<feature type="active site" evidence="5 6">
    <location>
        <position position="204"/>
    </location>
</feature>
<dbReference type="GO" id="GO:0050568">
    <property type="term" value="F:protein-glutamine glutaminase activity"/>
    <property type="evidence" value="ECO:0007669"/>
    <property type="project" value="UniProtKB-UniRule"/>
</dbReference>
<dbReference type="SUPFAM" id="SSF52738">
    <property type="entry name" value="Methylesterase CheB, C-terminal domain"/>
    <property type="match status" value="1"/>
</dbReference>
<dbReference type="EC" id="3.5.1.44" evidence="5"/>
<dbReference type="Pfam" id="PF00072">
    <property type="entry name" value="Response_reg"/>
    <property type="match status" value="1"/>
</dbReference>
<evidence type="ECO:0000313" key="11">
    <source>
        <dbReference type="Proteomes" id="UP000067626"/>
    </source>
</evidence>
<evidence type="ECO:0000256" key="2">
    <source>
        <dbReference type="ARBA" id="ARBA00022500"/>
    </source>
</evidence>
<dbReference type="PANTHER" id="PTHR42872">
    <property type="entry name" value="PROTEIN-GLUTAMATE METHYLESTERASE/PROTEIN-GLUTAMINE GLUTAMINASE"/>
    <property type="match status" value="1"/>
</dbReference>
<dbReference type="OrthoDB" id="9793421at2"/>
<evidence type="ECO:0000256" key="7">
    <source>
        <dbReference type="PROSITE-ProRule" id="PRU00169"/>
    </source>
</evidence>
<dbReference type="RefSeq" id="WP_050428766.1">
    <property type="nucleotide sequence ID" value="NZ_CP012159.1"/>
</dbReference>
<evidence type="ECO:0000256" key="5">
    <source>
        <dbReference type="HAMAP-Rule" id="MF_00099"/>
    </source>
</evidence>
<gene>
    <name evidence="10" type="primary">cheY</name>
    <name evidence="5" type="synonym">cheB</name>
    <name evidence="10" type="ORF">CMC5_003250</name>
</gene>
<comment type="similarity">
    <text evidence="5">Belongs to the CheB family.</text>
</comment>
<keyword evidence="3 5" id="KW-0378">Hydrolase</keyword>
<sequence>MNQSSGSGLPIRVLVVDDSAFVRKVLREVLGASADIEVVGAARDGLEALEQIAALRPDVITLDLIMPNLDGFGVLANLPTEHRPRVVVVSTHEAQSILGLAALEAGAIDVVHKPTALATTDLYDLATELLAKVRAAGRGRPPAPLGPPAARQQGARAVRGARAPQLYGTRLVAIGTSTGGPQALARLLPALPQDLPVPLVIALHIPIGYTADLARRLNERSTLEVVEGSDRLLLRPGLVVLARAGQHLRIEHTSDGLHARLDAVSFAPFRPSVDILFHSAVEAVGAKVVGVLLTGMGDDGCAGARAIHEAGGKVLTESESSCVVYGMPRSAIEAGVSTVSCTLERMAEEIQRWL</sequence>
<dbReference type="KEGG" id="ccro:CMC5_003250"/>
<dbReference type="InterPro" id="IPR035909">
    <property type="entry name" value="CheB_C"/>
</dbReference>
<dbReference type="AlphaFoldDB" id="A0A0K1E5R0"/>
<evidence type="ECO:0000256" key="3">
    <source>
        <dbReference type="ARBA" id="ARBA00022801"/>
    </source>
</evidence>
<dbReference type="Pfam" id="PF01339">
    <property type="entry name" value="CheB_methylest"/>
    <property type="match status" value="1"/>
</dbReference>
<dbReference type="Gene3D" id="3.40.50.2300">
    <property type="match status" value="1"/>
</dbReference>
<dbReference type="GO" id="GO:0005737">
    <property type="term" value="C:cytoplasm"/>
    <property type="evidence" value="ECO:0007669"/>
    <property type="project" value="UniProtKB-SubCell"/>
</dbReference>
<name>A0A0K1E5R0_CHOCO</name>
<comment type="PTM">
    <text evidence="5">Phosphorylated by CheA. Phosphorylation of the N-terminal regulatory domain activates the methylesterase activity.</text>
</comment>
<feature type="active site" evidence="5 6">
    <location>
        <position position="177"/>
    </location>
</feature>
<evidence type="ECO:0000313" key="10">
    <source>
        <dbReference type="EMBL" id="AKT36211.1"/>
    </source>
</evidence>
<keyword evidence="1 5" id="KW-0963">Cytoplasm</keyword>
<dbReference type="PROSITE" id="PS50110">
    <property type="entry name" value="RESPONSE_REGULATORY"/>
    <property type="match status" value="1"/>
</dbReference>
<evidence type="ECO:0000259" key="9">
    <source>
        <dbReference type="PROSITE" id="PS50122"/>
    </source>
</evidence>
<keyword evidence="2 5" id="KW-0145">Chemotaxis</keyword>
<dbReference type="HAMAP" id="MF_00099">
    <property type="entry name" value="CheB_chemtxs"/>
    <property type="match status" value="1"/>
</dbReference>
<evidence type="ECO:0000256" key="4">
    <source>
        <dbReference type="ARBA" id="ARBA00048267"/>
    </source>
</evidence>
<dbReference type="STRING" id="52.CMC5_003250"/>
<feature type="active site" evidence="5 6">
    <location>
        <position position="299"/>
    </location>
</feature>
<dbReference type="EMBL" id="CP012159">
    <property type="protein sequence ID" value="AKT36211.1"/>
    <property type="molecule type" value="Genomic_DNA"/>
</dbReference>
<keyword evidence="5 7" id="KW-0597">Phosphoprotein</keyword>
<dbReference type="PANTHER" id="PTHR42872:SF6">
    <property type="entry name" value="PROTEIN-GLUTAMATE METHYLESTERASE_PROTEIN-GLUTAMINE GLUTAMINASE"/>
    <property type="match status" value="1"/>
</dbReference>
<dbReference type="GO" id="GO:0008984">
    <property type="term" value="F:protein-glutamate methylesterase activity"/>
    <property type="evidence" value="ECO:0007669"/>
    <property type="project" value="UniProtKB-UniRule"/>
</dbReference>
<dbReference type="PATRIC" id="fig|52.7.peg.348"/>
<dbReference type="Proteomes" id="UP000067626">
    <property type="component" value="Chromosome"/>
</dbReference>
<comment type="domain">
    <text evidence="5">Contains a C-terminal catalytic domain, and an N-terminal region which modulates catalytic activity.</text>
</comment>
<comment type="function">
    <text evidence="5">Involved in chemotaxis. Part of a chemotaxis signal transduction system that modulates chemotaxis in response to various stimuli. Catalyzes the demethylation of specific methylglutamate residues introduced into the chemoreceptors (methyl-accepting chemotaxis proteins or MCP) by CheR. Also mediates the irreversible deamidation of specific glutamine residues to glutamic acid.</text>
</comment>
<accession>A0A0K1E5R0</accession>
<dbReference type="CDD" id="cd17541">
    <property type="entry name" value="REC_CheB-like"/>
    <property type="match status" value="1"/>
</dbReference>
<dbReference type="InterPro" id="IPR011006">
    <property type="entry name" value="CheY-like_superfamily"/>
</dbReference>
<proteinExistence type="inferred from homology"/>
<feature type="domain" description="CheB-type methylesterase" evidence="9">
    <location>
        <begin position="165"/>
        <end position="354"/>
    </location>
</feature>
<evidence type="ECO:0000256" key="6">
    <source>
        <dbReference type="PROSITE-ProRule" id="PRU00050"/>
    </source>
</evidence>
<dbReference type="InterPro" id="IPR000673">
    <property type="entry name" value="Sig_transdc_resp-reg_Me-estase"/>
</dbReference>
<comment type="subcellular location">
    <subcellularLocation>
        <location evidence="5">Cytoplasm</location>
    </subcellularLocation>
</comment>
<dbReference type="InterPro" id="IPR001789">
    <property type="entry name" value="Sig_transdc_resp-reg_receiver"/>
</dbReference>
<dbReference type="PROSITE" id="PS50122">
    <property type="entry name" value="CHEB"/>
    <property type="match status" value="1"/>
</dbReference>